<dbReference type="AlphaFoldDB" id="A0A951MC82"/>
<evidence type="ECO:0000313" key="2">
    <source>
        <dbReference type="Proteomes" id="UP000727490"/>
    </source>
</evidence>
<comment type="caution">
    <text evidence="1">The sequence shown here is derived from an EMBL/GenBank/DDBJ whole genome shotgun (WGS) entry which is preliminary data.</text>
</comment>
<dbReference type="InterPro" id="IPR006448">
    <property type="entry name" value="Phage_term_ssu_P27"/>
</dbReference>
<proteinExistence type="predicted"/>
<keyword evidence="2" id="KW-1185">Reference proteome</keyword>
<organism evidence="1 2">
    <name type="scientific">Arthrospiribacter ruber</name>
    <dbReference type="NCBI Taxonomy" id="2487934"/>
    <lineage>
        <taxon>Bacteria</taxon>
        <taxon>Pseudomonadati</taxon>
        <taxon>Bacteroidota</taxon>
        <taxon>Cytophagia</taxon>
        <taxon>Cytophagales</taxon>
        <taxon>Cyclobacteriaceae</taxon>
        <taxon>Arthrospiribacter</taxon>
    </lineage>
</organism>
<dbReference type="EMBL" id="RPHB01000007">
    <property type="protein sequence ID" value="MBW3469091.1"/>
    <property type="molecule type" value="Genomic_DNA"/>
</dbReference>
<name>A0A951MC82_9BACT</name>
<protein>
    <submittedName>
        <fullName evidence="1">Phage terminase small subunit P27 family</fullName>
    </submittedName>
</protein>
<reference evidence="1 2" key="1">
    <citation type="journal article" date="2020" name="Syst. Appl. Microbiol.">
        <title>Arthrospiribacter ruber gen. nov., sp. nov., a novel bacterium isolated from Arthrospira cultures.</title>
        <authorList>
            <person name="Waleron M."/>
            <person name="Misztak A."/>
            <person name="Waleron M.M."/>
            <person name="Furmaniak M."/>
            <person name="Mrozik A."/>
            <person name="Waleron K."/>
        </authorList>
    </citation>
    <scope>NUCLEOTIDE SEQUENCE [LARGE SCALE GENOMIC DNA]</scope>
    <source>
        <strain evidence="1 2">DPMB0001</strain>
    </source>
</reference>
<dbReference type="Pfam" id="PF05119">
    <property type="entry name" value="Terminase_4"/>
    <property type="match status" value="1"/>
</dbReference>
<dbReference type="NCBIfam" id="TIGR01558">
    <property type="entry name" value="sm_term_P27"/>
    <property type="match status" value="1"/>
</dbReference>
<dbReference type="RefSeq" id="WP_219291520.1">
    <property type="nucleotide sequence ID" value="NZ_RPHB01000007.1"/>
</dbReference>
<dbReference type="Proteomes" id="UP000727490">
    <property type="component" value="Unassembled WGS sequence"/>
</dbReference>
<gene>
    <name evidence="1" type="ORF">EGN73_14920</name>
</gene>
<accession>A0A951MC82</accession>
<evidence type="ECO:0000313" key="1">
    <source>
        <dbReference type="EMBL" id="MBW3469091.1"/>
    </source>
</evidence>
<sequence>MGRNTLPDEIKANRGTLRKHRVNTDKPEPNKVNKSSLKIPAHLNKYAKAFYSKYFEMLTDYKVLTDMDLDTLEVLSSEYGKYIEAQYKIKSEGYMTVGTNKNGSTYSMVSPWVNIANNAFKNYSSLMAKFGLSPSERAKVSVIKDEEPKQDEVKIEDFLN</sequence>